<evidence type="ECO:0000313" key="2">
    <source>
        <dbReference type="Proteomes" id="UP001054252"/>
    </source>
</evidence>
<proteinExistence type="predicted"/>
<reference evidence="1 2" key="1">
    <citation type="journal article" date="2021" name="Commun. Biol.">
        <title>The genome of Shorea leprosula (Dipterocarpaceae) highlights the ecological relevance of drought in aseasonal tropical rainforests.</title>
        <authorList>
            <person name="Ng K.K.S."/>
            <person name="Kobayashi M.J."/>
            <person name="Fawcett J.A."/>
            <person name="Hatakeyama M."/>
            <person name="Paape T."/>
            <person name="Ng C.H."/>
            <person name="Ang C.C."/>
            <person name="Tnah L.H."/>
            <person name="Lee C.T."/>
            <person name="Nishiyama T."/>
            <person name="Sese J."/>
            <person name="O'Brien M.J."/>
            <person name="Copetti D."/>
            <person name="Mohd Noor M.I."/>
            <person name="Ong R.C."/>
            <person name="Putra M."/>
            <person name="Sireger I.Z."/>
            <person name="Indrioko S."/>
            <person name="Kosugi Y."/>
            <person name="Izuno A."/>
            <person name="Isagi Y."/>
            <person name="Lee S.L."/>
            <person name="Shimizu K.K."/>
        </authorList>
    </citation>
    <scope>NUCLEOTIDE SEQUENCE [LARGE SCALE GENOMIC DNA]</scope>
    <source>
        <strain evidence="1">214</strain>
    </source>
</reference>
<keyword evidence="2" id="KW-1185">Reference proteome</keyword>
<dbReference type="Proteomes" id="UP001054252">
    <property type="component" value="Unassembled WGS sequence"/>
</dbReference>
<evidence type="ECO:0000313" key="1">
    <source>
        <dbReference type="EMBL" id="GKV45409.1"/>
    </source>
</evidence>
<accession>A0AAV5M6G5</accession>
<dbReference type="EMBL" id="BPVZ01000194">
    <property type="protein sequence ID" value="GKV45409.1"/>
    <property type="molecule type" value="Genomic_DNA"/>
</dbReference>
<organism evidence="1 2">
    <name type="scientific">Rubroshorea leprosula</name>
    <dbReference type="NCBI Taxonomy" id="152421"/>
    <lineage>
        <taxon>Eukaryota</taxon>
        <taxon>Viridiplantae</taxon>
        <taxon>Streptophyta</taxon>
        <taxon>Embryophyta</taxon>
        <taxon>Tracheophyta</taxon>
        <taxon>Spermatophyta</taxon>
        <taxon>Magnoliopsida</taxon>
        <taxon>eudicotyledons</taxon>
        <taxon>Gunneridae</taxon>
        <taxon>Pentapetalae</taxon>
        <taxon>rosids</taxon>
        <taxon>malvids</taxon>
        <taxon>Malvales</taxon>
        <taxon>Dipterocarpaceae</taxon>
        <taxon>Rubroshorea</taxon>
    </lineage>
</organism>
<protein>
    <submittedName>
        <fullName evidence="1">Uncharacterized protein</fullName>
    </submittedName>
</protein>
<name>A0AAV5M6G5_9ROSI</name>
<gene>
    <name evidence="1" type="ORF">SLEP1_g52490</name>
</gene>
<comment type="caution">
    <text evidence="1">The sequence shown here is derived from an EMBL/GenBank/DDBJ whole genome shotgun (WGS) entry which is preliminary data.</text>
</comment>
<sequence>MLFQLAHHADRVFSILILPHLSLTRYSFIKAMNLKVAIAFFSYIPLVGHALRCLLISSDDQETVSGGEKTDPAVSSNKVAQKHFQQLQHIRAA</sequence>
<dbReference type="AlphaFoldDB" id="A0AAV5M6G5"/>